<dbReference type="Gene3D" id="1.20.1310.10">
    <property type="entry name" value="Cullin Repeats"/>
    <property type="match status" value="4"/>
</dbReference>
<dbReference type="Pfam" id="PF10557">
    <property type="entry name" value="Cullin_Nedd8"/>
    <property type="match status" value="1"/>
</dbReference>
<evidence type="ECO:0000256" key="1">
    <source>
        <dbReference type="ARBA" id="ARBA00006019"/>
    </source>
</evidence>
<dbReference type="OrthoDB" id="27073at2759"/>
<feature type="compositionally biased region" description="Polar residues" evidence="6">
    <location>
        <begin position="81"/>
        <end position="90"/>
    </location>
</feature>
<comment type="similarity">
    <text evidence="1 4 5">Belongs to the cullin family.</text>
</comment>
<evidence type="ECO:0000313" key="9">
    <source>
        <dbReference type="Proteomes" id="UP000800041"/>
    </source>
</evidence>
<evidence type="ECO:0000256" key="4">
    <source>
        <dbReference type="PROSITE-ProRule" id="PRU00330"/>
    </source>
</evidence>
<evidence type="ECO:0000313" key="8">
    <source>
        <dbReference type="EMBL" id="KAF1989989.1"/>
    </source>
</evidence>
<evidence type="ECO:0000259" key="7">
    <source>
        <dbReference type="PROSITE" id="PS50069"/>
    </source>
</evidence>
<dbReference type="EMBL" id="ML977143">
    <property type="protein sequence ID" value="KAF1989989.1"/>
    <property type="molecule type" value="Genomic_DNA"/>
</dbReference>
<dbReference type="Gene3D" id="1.10.10.10">
    <property type="entry name" value="Winged helix-like DNA-binding domain superfamily/Winged helix DNA-binding domain"/>
    <property type="match status" value="1"/>
</dbReference>
<dbReference type="InterPro" id="IPR045093">
    <property type="entry name" value="Cullin"/>
</dbReference>
<reference evidence="8" key="1">
    <citation type="journal article" date="2020" name="Stud. Mycol.">
        <title>101 Dothideomycetes genomes: a test case for predicting lifestyles and emergence of pathogens.</title>
        <authorList>
            <person name="Haridas S."/>
            <person name="Albert R."/>
            <person name="Binder M."/>
            <person name="Bloem J."/>
            <person name="Labutti K."/>
            <person name="Salamov A."/>
            <person name="Andreopoulos B."/>
            <person name="Baker S."/>
            <person name="Barry K."/>
            <person name="Bills G."/>
            <person name="Bluhm B."/>
            <person name="Cannon C."/>
            <person name="Castanera R."/>
            <person name="Culley D."/>
            <person name="Daum C."/>
            <person name="Ezra D."/>
            <person name="Gonzalez J."/>
            <person name="Henrissat B."/>
            <person name="Kuo A."/>
            <person name="Liang C."/>
            <person name="Lipzen A."/>
            <person name="Lutzoni F."/>
            <person name="Magnuson J."/>
            <person name="Mondo S."/>
            <person name="Nolan M."/>
            <person name="Ohm R."/>
            <person name="Pangilinan J."/>
            <person name="Park H.-J."/>
            <person name="Ramirez L."/>
            <person name="Alfaro M."/>
            <person name="Sun H."/>
            <person name="Tritt A."/>
            <person name="Yoshinaga Y."/>
            <person name="Zwiers L.-H."/>
            <person name="Turgeon B."/>
            <person name="Goodwin S."/>
            <person name="Spatafora J."/>
            <person name="Crous P."/>
            <person name="Grigoriev I."/>
        </authorList>
    </citation>
    <scope>NUCLEOTIDE SEQUENCE</scope>
    <source>
        <strain evidence="8">CBS 113979</strain>
    </source>
</reference>
<dbReference type="FunFam" id="1.20.1310.10:FF:000031">
    <property type="entry name" value="Ubiquitin ligase subunit CulD"/>
    <property type="match status" value="1"/>
</dbReference>
<keyword evidence="9" id="KW-1185">Reference proteome</keyword>
<dbReference type="GO" id="GO:0031461">
    <property type="term" value="C:cullin-RING ubiquitin ligase complex"/>
    <property type="evidence" value="ECO:0007669"/>
    <property type="project" value="InterPro"/>
</dbReference>
<dbReference type="SUPFAM" id="SSF75632">
    <property type="entry name" value="Cullin homology domain"/>
    <property type="match status" value="1"/>
</dbReference>
<dbReference type="SUPFAM" id="SSF46785">
    <property type="entry name" value="Winged helix' DNA-binding domain"/>
    <property type="match status" value="1"/>
</dbReference>
<feature type="region of interest" description="Disordered" evidence="6">
    <location>
        <begin position="1"/>
        <end position="115"/>
    </location>
</feature>
<dbReference type="InterPro" id="IPR036388">
    <property type="entry name" value="WH-like_DNA-bd_sf"/>
</dbReference>
<proteinExistence type="inferred from homology"/>
<dbReference type="PROSITE" id="PS01256">
    <property type="entry name" value="CULLIN_1"/>
    <property type="match status" value="1"/>
</dbReference>
<dbReference type="Gene3D" id="3.30.230.130">
    <property type="entry name" value="Cullin, Chain C, Domain 2"/>
    <property type="match status" value="1"/>
</dbReference>
<keyword evidence="2" id="KW-1017">Isopeptide bond</keyword>
<dbReference type="InterPro" id="IPR019559">
    <property type="entry name" value="Cullin_neddylation_domain"/>
</dbReference>
<dbReference type="Proteomes" id="UP000800041">
    <property type="component" value="Unassembled WGS sequence"/>
</dbReference>
<dbReference type="InterPro" id="IPR001373">
    <property type="entry name" value="Cullin_N"/>
</dbReference>
<dbReference type="InterPro" id="IPR016158">
    <property type="entry name" value="Cullin_homology"/>
</dbReference>
<evidence type="ECO:0000256" key="2">
    <source>
        <dbReference type="ARBA" id="ARBA00022499"/>
    </source>
</evidence>
<sequence length="877" mass="99599">MLPERKRKQRPETPAEPQVDPHRQQTISDVLATSQTKAASAHNKRAKTTESPAAPSQQNPPLTRKDMFVFNSNNNNNNNNMPPTNVVDLTSSPAASPSPRRPAQPRKPLYDSSTGTKKIFVKNFRTTKKDPTPTLNAIREKLDLAIARMFVAKKNDITLPKEESYQGIMNLCRYGFADELEEWFKNKTKTFLDQEMKRAITKKTAGQPSRVVLQTTVEAWNAWKESVFNIKSIFMYLNGHLKRKQAPQIEDICKDLFKTIILDTPEFKRGSVDGACELVQDARSGTVTEGNLDLFSGAVTLFHETGTYSKVFEPRFLELSQQWVQQHADACAAKMTLEEYVHECHNLLEKESDRCKLYNMPASTQRDLTALLEHHLIERQENTLTSQPGLGLLLDKNAVENIHALYTILQRRGSAAKLKAGFGKWINETGTKIVFDQKEIDSMVVRLLTLKKQLDYVWRRAFEGNDVLGHVLRDEFASFINKSEKTDAAWGTDNSKPGEMIAKYVDMLLRGGSKVIPSALSGVGSKKVDAEEDEEEEVDEDKEVDNQLDQVLDIFRFLHGKAVFEAFYKKDLARRLLMGRSASQHAEKSMLQRLNTECGAGFTQNLEQMFKDIELGKEEMASYDNILAERSEQSQVQLDVKVLSAAAWPTYEESPIIIPADVKNAEDKFEAYYKSKHSGRRLEWKHKLAQCIIKADFPLGKKEVVVSSFQAVILLHFNNVPDGEKVSYEQLKIVTGLPENELNRTLQSLACAKTRPLNKHPKSRDVSPTDSFSLNLDFQDKKIRIKINQIQLKETPQENKETHERVAQDRDFETQAAIVRIMKSRKKIGHASLVAEVIEATRKRGVLSVAAIKKTVDKLIEKDYMERTEEGMYEYVA</sequence>
<dbReference type="PANTHER" id="PTHR11932">
    <property type="entry name" value="CULLIN"/>
    <property type="match status" value="1"/>
</dbReference>
<dbReference type="GO" id="GO:0006511">
    <property type="term" value="P:ubiquitin-dependent protein catabolic process"/>
    <property type="evidence" value="ECO:0007669"/>
    <property type="project" value="InterPro"/>
</dbReference>
<evidence type="ECO:0000256" key="5">
    <source>
        <dbReference type="RuleBase" id="RU003829"/>
    </source>
</evidence>
<dbReference type="InterPro" id="IPR016157">
    <property type="entry name" value="Cullin_CS"/>
</dbReference>
<dbReference type="Pfam" id="PF00888">
    <property type="entry name" value="Cullin"/>
    <property type="match status" value="1"/>
</dbReference>
<dbReference type="FunFam" id="1.10.10.10:FF:000014">
    <property type="entry name" value="Cullin 1"/>
    <property type="match status" value="1"/>
</dbReference>
<dbReference type="InterPro" id="IPR059120">
    <property type="entry name" value="Cullin-like_AB"/>
</dbReference>
<feature type="compositionally biased region" description="Low complexity" evidence="6">
    <location>
        <begin position="71"/>
        <end position="80"/>
    </location>
</feature>
<accession>A0A6G1HAE2</accession>
<dbReference type="InterPro" id="IPR036317">
    <property type="entry name" value="Cullin_homology_sf"/>
</dbReference>
<dbReference type="InterPro" id="IPR016159">
    <property type="entry name" value="Cullin_repeat-like_dom_sf"/>
</dbReference>
<keyword evidence="3" id="KW-0832">Ubl conjugation</keyword>
<organism evidence="8 9">
    <name type="scientific">Aulographum hederae CBS 113979</name>
    <dbReference type="NCBI Taxonomy" id="1176131"/>
    <lineage>
        <taxon>Eukaryota</taxon>
        <taxon>Fungi</taxon>
        <taxon>Dikarya</taxon>
        <taxon>Ascomycota</taxon>
        <taxon>Pezizomycotina</taxon>
        <taxon>Dothideomycetes</taxon>
        <taxon>Pleosporomycetidae</taxon>
        <taxon>Aulographales</taxon>
        <taxon>Aulographaceae</taxon>
    </lineage>
</organism>
<dbReference type="GO" id="GO:0031625">
    <property type="term" value="F:ubiquitin protein ligase binding"/>
    <property type="evidence" value="ECO:0007669"/>
    <property type="project" value="InterPro"/>
</dbReference>
<feature type="compositionally biased region" description="Polar residues" evidence="6">
    <location>
        <begin position="24"/>
        <end position="38"/>
    </location>
</feature>
<feature type="compositionally biased region" description="Polar residues" evidence="6">
    <location>
        <begin position="49"/>
        <end position="61"/>
    </location>
</feature>
<evidence type="ECO:0000256" key="3">
    <source>
        <dbReference type="ARBA" id="ARBA00022843"/>
    </source>
</evidence>
<feature type="domain" description="Cullin family profile" evidence="7">
    <location>
        <begin position="496"/>
        <end position="750"/>
    </location>
</feature>
<dbReference type="SMART" id="SM00884">
    <property type="entry name" value="Cullin_Nedd8"/>
    <property type="match status" value="1"/>
</dbReference>
<dbReference type="AlphaFoldDB" id="A0A6G1HAE2"/>
<dbReference type="SUPFAM" id="SSF74788">
    <property type="entry name" value="Cullin repeat-like"/>
    <property type="match status" value="1"/>
</dbReference>
<gene>
    <name evidence="8" type="ORF">K402DRAFT_349014</name>
</gene>
<name>A0A6G1HAE2_9PEZI</name>
<dbReference type="Pfam" id="PF26557">
    <property type="entry name" value="Cullin_AB"/>
    <property type="match status" value="1"/>
</dbReference>
<protein>
    <submittedName>
        <fullName evidence="8">Cullin-4B</fullName>
    </submittedName>
</protein>
<dbReference type="PROSITE" id="PS50069">
    <property type="entry name" value="CULLIN_2"/>
    <property type="match status" value="1"/>
</dbReference>
<dbReference type="SMART" id="SM00182">
    <property type="entry name" value="CULLIN"/>
    <property type="match status" value="1"/>
</dbReference>
<evidence type="ECO:0000256" key="6">
    <source>
        <dbReference type="SAM" id="MobiDB-lite"/>
    </source>
</evidence>
<dbReference type="InterPro" id="IPR036390">
    <property type="entry name" value="WH_DNA-bd_sf"/>
</dbReference>